<dbReference type="EMBL" id="JAPDPI010000049">
    <property type="protein sequence ID" value="MCW3807524.1"/>
    <property type="molecule type" value="Genomic_DNA"/>
</dbReference>
<sequence>MNKFFSIIMTGLLIISSGCTDWLDIRPDSEVVLEDFWKNESQVEEVLAACYKSLTTDDVMQAIMVWSELRSDNVVSGDGMKEDMVKMLNFDITARNGYCGWGAMYQVINYCNTFLYYAPEVVNIDENFTEVELHSLEAEVMAIRALAYFYLVRTFKDVPYITTPSIEDNQEYTVAKSTEQDVLNYLISDLEYALRYANNDFKILEYNKGRVTKNMVCSLLADIYLWQEDYANCVKYCDLVLADQTLELEDSEDFVRSVFLLGNSSESIFELQFNEDVQKNNKVYDFYGGSGNTLGEWAYPYILVEGNYSPFEYNISNEIEGENDIRKYEYLIADLGSEKYSVLKYTALRYQTISGGYSQLITYKSGTANWIVYRLADIMLMKAEALIQQNDFADALELINTTFLRSNPDLEDKPLVVSDYTTKLDQNNLLLRERQRELMFEGKRWFDLMRLARREGRPSSLLNYVAKKFSGAASMNINKLTVMDALYLPIHIDEINANSALEQNPFYDIQSDEDITR</sequence>
<evidence type="ECO:0000259" key="6">
    <source>
        <dbReference type="Pfam" id="PF07980"/>
    </source>
</evidence>
<dbReference type="PROSITE" id="PS51257">
    <property type="entry name" value="PROKAR_LIPOPROTEIN"/>
    <property type="match status" value="1"/>
</dbReference>
<reference evidence="8" key="1">
    <citation type="submission" date="2022-10" db="EMBL/GenBank/DDBJ databases">
        <authorList>
            <person name="Yu W.X."/>
        </authorList>
    </citation>
    <scope>NUCLEOTIDE SEQUENCE</scope>
    <source>
        <strain evidence="8">D04</strain>
    </source>
</reference>
<feature type="domain" description="RagB/SusD" evidence="6">
    <location>
        <begin position="349"/>
        <end position="507"/>
    </location>
</feature>
<proteinExistence type="inferred from homology"/>
<evidence type="ECO:0000256" key="5">
    <source>
        <dbReference type="ARBA" id="ARBA00023237"/>
    </source>
</evidence>
<dbReference type="Proteomes" id="UP001207408">
    <property type="component" value="Unassembled WGS sequence"/>
</dbReference>
<organism evidence="8 9">
    <name type="scientific">Plebeiibacterium marinum</name>
    <dbReference type="NCBI Taxonomy" id="2992111"/>
    <lineage>
        <taxon>Bacteria</taxon>
        <taxon>Pseudomonadati</taxon>
        <taxon>Bacteroidota</taxon>
        <taxon>Bacteroidia</taxon>
        <taxon>Marinilabiliales</taxon>
        <taxon>Marinilabiliaceae</taxon>
        <taxon>Plebeiibacterium</taxon>
    </lineage>
</organism>
<dbReference type="InterPro" id="IPR012944">
    <property type="entry name" value="SusD_RagB_dom"/>
</dbReference>
<dbReference type="Pfam" id="PF07980">
    <property type="entry name" value="SusD_RagB"/>
    <property type="match status" value="1"/>
</dbReference>
<dbReference type="Pfam" id="PF14322">
    <property type="entry name" value="SusD-like_3"/>
    <property type="match status" value="1"/>
</dbReference>
<protein>
    <submittedName>
        <fullName evidence="8">RagB/SusD family nutrient uptake outer membrane protein</fullName>
    </submittedName>
</protein>
<dbReference type="InterPro" id="IPR011990">
    <property type="entry name" value="TPR-like_helical_dom_sf"/>
</dbReference>
<dbReference type="CDD" id="cd08977">
    <property type="entry name" value="SusD"/>
    <property type="match status" value="1"/>
</dbReference>
<evidence type="ECO:0000256" key="1">
    <source>
        <dbReference type="ARBA" id="ARBA00004442"/>
    </source>
</evidence>
<evidence type="ECO:0000256" key="4">
    <source>
        <dbReference type="ARBA" id="ARBA00023136"/>
    </source>
</evidence>
<name>A0AAE3MH71_9BACT</name>
<evidence type="ECO:0000313" key="8">
    <source>
        <dbReference type="EMBL" id="MCW3807524.1"/>
    </source>
</evidence>
<dbReference type="GO" id="GO:0009279">
    <property type="term" value="C:cell outer membrane"/>
    <property type="evidence" value="ECO:0007669"/>
    <property type="project" value="UniProtKB-SubCell"/>
</dbReference>
<evidence type="ECO:0000256" key="3">
    <source>
        <dbReference type="ARBA" id="ARBA00022729"/>
    </source>
</evidence>
<comment type="similarity">
    <text evidence="2">Belongs to the SusD family.</text>
</comment>
<dbReference type="SUPFAM" id="SSF48452">
    <property type="entry name" value="TPR-like"/>
    <property type="match status" value="1"/>
</dbReference>
<evidence type="ECO:0000313" key="9">
    <source>
        <dbReference type="Proteomes" id="UP001207408"/>
    </source>
</evidence>
<comment type="caution">
    <text evidence="8">The sequence shown here is derived from an EMBL/GenBank/DDBJ whole genome shotgun (WGS) entry which is preliminary data.</text>
</comment>
<keyword evidence="5" id="KW-0998">Cell outer membrane</keyword>
<evidence type="ECO:0000259" key="7">
    <source>
        <dbReference type="Pfam" id="PF14322"/>
    </source>
</evidence>
<gene>
    <name evidence="8" type="ORF">OM074_17990</name>
</gene>
<accession>A0AAE3MH71</accession>
<comment type="subcellular location">
    <subcellularLocation>
        <location evidence="1">Cell outer membrane</location>
    </subcellularLocation>
</comment>
<dbReference type="AlphaFoldDB" id="A0AAE3MH71"/>
<dbReference type="Gene3D" id="1.25.40.390">
    <property type="match status" value="1"/>
</dbReference>
<keyword evidence="3" id="KW-0732">Signal</keyword>
<evidence type="ECO:0000256" key="2">
    <source>
        <dbReference type="ARBA" id="ARBA00006275"/>
    </source>
</evidence>
<keyword evidence="4" id="KW-0472">Membrane</keyword>
<keyword evidence="9" id="KW-1185">Reference proteome</keyword>
<dbReference type="RefSeq" id="WP_301201943.1">
    <property type="nucleotide sequence ID" value="NZ_JAPDPI010000049.1"/>
</dbReference>
<feature type="domain" description="SusD-like N-terminal" evidence="7">
    <location>
        <begin position="21"/>
        <end position="225"/>
    </location>
</feature>
<dbReference type="InterPro" id="IPR033985">
    <property type="entry name" value="SusD-like_N"/>
</dbReference>